<dbReference type="PANTHER" id="PTHR43690">
    <property type="entry name" value="NARDILYSIN"/>
    <property type="match status" value="1"/>
</dbReference>
<proteinExistence type="inferred from homology"/>
<evidence type="ECO:0000256" key="5">
    <source>
        <dbReference type="ARBA" id="ARBA00022833"/>
    </source>
</evidence>
<feature type="domain" description="Coenzyme PQQ synthesis protein F-like C-terminal lobe" evidence="12">
    <location>
        <begin position="910"/>
        <end position="1007"/>
    </location>
</feature>
<dbReference type="EMBL" id="HBFQ01042844">
    <property type="protein sequence ID" value="CAD8855999.1"/>
    <property type="molecule type" value="Transcribed_RNA"/>
</dbReference>
<evidence type="ECO:0000259" key="11">
    <source>
        <dbReference type="Pfam" id="PF16187"/>
    </source>
</evidence>
<feature type="compositionally biased region" description="Acidic residues" evidence="7">
    <location>
        <begin position="1153"/>
        <end position="1172"/>
    </location>
</feature>
<feature type="compositionally biased region" description="Polar residues" evidence="7">
    <location>
        <begin position="1125"/>
        <end position="1134"/>
    </location>
</feature>
<keyword evidence="8" id="KW-1133">Transmembrane helix</keyword>
<gene>
    <name evidence="13" type="ORF">NSCI0253_LOCUS30351</name>
</gene>
<keyword evidence="8" id="KW-0812">Transmembrane</keyword>
<evidence type="ECO:0000313" key="13">
    <source>
        <dbReference type="EMBL" id="CAD8855999.1"/>
    </source>
</evidence>
<dbReference type="InterPro" id="IPR011249">
    <property type="entry name" value="Metalloenz_LuxS/M16"/>
</dbReference>
<dbReference type="GO" id="GO:0046872">
    <property type="term" value="F:metal ion binding"/>
    <property type="evidence" value="ECO:0007669"/>
    <property type="project" value="UniProtKB-KW"/>
</dbReference>
<evidence type="ECO:0000259" key="9">
    <source>
        <dbReference type="Pfam" id="PF00675"/>
    </source>
</evidence>
<sequence length="1203" mass="133027">MDEKKIDQTAASSFPFPCELSKTTRLILVFFIATAIVCIVTALGAGHATGRLPLAVKLTVKPRADTRSYQFATLRNGIRVVNVQDNGTKQRAFAVAVNAGSFQDPTQLPGLAHLCEHMLFAGTRKYPDPDGFSNFLAAHGGKKTAYTAYETTVFAGEMSAGADGVEGQDRFADFFRAPSFDPESLEAVITSIDSEHAKNKKDPRWSTMQLLYSLSNPASVLGKFHTGNAHTLSRQPQSDGVDPEAALGSFFNSHYCANRMHVVTFSSEPLEEQLRTADKQFGKIEARDSACQTPVLLAKMHADNVPFPDGSMGKYVTALGTQPQAQLWMHFHLPSTQMDFMSQPLQYLFWVLEYGGEGSLSRVLKDHVGLATDFSVVNDQSSQGTELFIVLSLTELGRSHTDLAMNVVYAYLAALRRNGVDKKLYRSLERMAQLEWDWSGHTDAAETAQTLAERMTRLPVDDLLSGDSLILRPNVSAVSRLIHSLTPSNMNVAYLAPAGTDETAVFGDLEMIELQHYGLKHATADLEDKFPGITSRWNGWLEFMATGEELSDELYVEVKKVADIYNVEGDIMPVVPGAIVGVPKDVSLKNMHANLIGDDDNVEMTLYGERPKELDMTLTLRDFIAIFSNSRADESVTLPIAEHAVFYRQGWVTTSPKVSIRLLLRPLRQLDDYPFEAAHAVRFLLYNKLLAAELAPRMENLTSAGATYSIDVDSEGVTFAITGFVPIVEKATERLLAEFNDYNKRRVETTDVRFQNELTNLQEMLQTASAMPYTYAVADRDLLLQERQFSPDELLNVVEGTSKKSVQSTAIDLIFDKPLQLTGLVMGNIGSEDARLSVTQFLTGIEGGSEVDPDLHPDNEVEHVAPIVKLSNPVEVRMRNPLANDENHVTVVSIIAGVATIESMVELGIIHQLLQSVAFSELHTRRQLGYVVSAGVGMLSNVHYVHCIVQGTALDPDQTEAAIENVFSRNVTQLLKSLTDDAFHTLKESFKQTLMEAPLSEVDETEHFFSPMKLGANCFELRNEMLKYLDATTKKSRLLRSWTSLMHPQASYRNRIVVKYFAGDDVPARPTLLQASNMWETAGVTSSHAVLLAAEFQTTSVYDRATSEVRATLAEEGGYYPTEVHCSTTPSKSQSESHAEKKKVVELRTNTDEALEAPDSELETNEGSEPPEPEIRTSEGLQVQSHKTAYRTKRPSASFLGLD</sequence>
<evidence type="ECO:0000259" key="12">
    <source>
        <dbReference type="Pfam" id="PF22456"/>
    </source>
</evidence>
<feature type="domain" description="Peptidase M16 N-terminal" evidence="9">
    <location>
        <begin position="79"/>
        <end position="203"/>
    </location>
</feature>
<protein>
    <recommendedName>
        <fullName evidence="14">Insulysin</fullName>
    </recommendedName>
</protein>
<dbReference type="Gene3D" id="3.30.830.10">
    <property type="entry name" value="Metalloenzyme, LuxS/M16 peptidase-like"/>
    <property type="match status" value="4"/>
</dbReference>
<feature type="region of interest" description="Disordered" evidence="7">
    <location>
        <begin position="1122"/>
        <end position="1203"/>
    </location>
</feature>
<dbReference type="SUPFAM" id="SSF63411">
    <property type="entry name" value="LuxS/MPP-like metallohydrolase"/>
    <property type="match status" value="4"/>
</dbReference>
<dbReference type="InterPro" id="IPR032632">
    <property type="entry name" value="Peptidase_M16_M"/>
</dbReference>
<reference evidence="13" key="1">
    <citation type="submission" date="2021-01" db="EMBL/GenBank/DDBJ databases">
        <authorList>
            <person name="Corre E."/>
            <person name="Pelletier E."/>
            <person name="Niang G."/>
            <person name="Scheremetjew M."/>
            <person name="Finn R."/>
            <person name="Kale V."/>
            <person name="Holt S."/>
            <person name="Cochrane G."/>
            <person name="Meng A."/>
            <person name="Brown T."/>
            <person name="Cohen L."/>
        </authorList>
    </citation>
    <scope>NUCLEOTIDE SEQUENCE</scope>
</reference>
<evidence type="ECO:0000256" key="2">
    <source>
        <dbReference type="ARBA" id="ARBA00022670"/>
    </source>
</evidence>
<dbReference type="Pfam" id="PF16187">
    <property type="entry name" value="Peptidase_M16_M"/>
    <property type="match status" value="1"/>
</dbReference>
<evidence type="ECO:0000256" key="4">
    <source>
        <dbReference type="ARBA" id="ARBA00022801"/>
    </source>
</evidence>
<evidence type="ECO:0000256" key="3">
    <source>
        <dbReference type="ARBA" id="ARBA00022723"/>
    </source>
</evidence>
<dbReference type="InterPro" id="IPR001431">
    <property type="entry name" value="Pept_M16_Zn_BS"/>
</dbReference>
<keyword evidence="3" id="KW-0479">Metal-binding</keyword>
<dbReference type="PANTHER" id="PTHR43690:SF18">
    <property type="entry name" value="INSULIN-DEGRADING ENZYME-RELATED"/>
    <property type="match status" value="1"/>
</dbReference>
<keyword evidence="2" id="KW-0645">Protease</keyword>
<evidence type="ECO:0000256" key="6">
    <source>
        <dbReference type="ARBA" id="ARBA00023049"/>
    </source>
</evidence>
<dbReference type="Pfam" id="PF05193">
    <property type="entry name" value="Peptidase_M16_C"/>
    <property type="match status" value="1"/>
</dbReference>
<dbReference type="Pfam" id="PF22456">
    <property type="entry name" value="PqqF-like_C_4"/>
    <property type="match status" value="1"/>
</dbReference>
<name>A0A7S1FBV3_NOCSC</name>
<feature type="domain" description="Peptidase M16 C-terminal" evidence="10">
    <location>
        <begin position="247"/>
        <end position="424"/>
    </location>
</feature>
<dbReference type="GO" id="GO:0005737">
    <property type="term" value="C:cytoplasm"/>
    <property type="evidence" value="ECO:0007669"/>
    <property type="project" value="UniProtKB-ARBA"/>
</dbReference>
<keyword evidence="8" id="KW-0472">Membrane</keyword>
<evidence type="ECO:0000256" key="1">
    <source>
        <dbReference type="ARBA" id="ARBA00007261"/>
    </source>
</evidence>
<feature type="transmembrane region" description="Helical" evidence="8">
    <location>
        <begin position="26"/>
        <end position="45"/>
    </location>
</feature>
<accession>A0A7S1FBV3</accession>
<evidence type="ECO:0000256" key="8">
    <source>
        <dbReference type="SAM" id="Phobius"/>
    </source>
</evidence>
<dbReference type="GO" id="GO:0004222">
    <property type="term" value="F:metalloendopeptidase activity"/>
    <property type="evidence" value="ECO:0007669"/>
    <property type="project" value="InterPro"/>
</dbReference>
<evidence type="ECO:0000256" key="7">
    <source>
        <dbReference type="SAM" id="MobiDB-lite"/>
    </source>
</evidence>
<feature type="compositionally biased region" description="Basic and acidic residues" evidence="7">
    <location>
        <begin position="1135"/>
        <end position="1151"/>
    </location>
</feature>
<keyword evidence="5" id="KW-0862">Zinc</keyword>
<dbReference type="InterPro" id="IPR050626">
    <property type="entry name" value="Peptidase_M16"/>
</dbReference>
<organism evidence="13">
    <name type="scientific">Noctiluca scintillans</name>
    <name type="common">Sea sparkle</name>
    <name type="synonym">Red tide dinoflagellate</name>
    <dbReference type="NCBI Taxonomy" id="2966"/>
    <lineage>
        <taxon>Eukaryota</taxon>
        <taxon>Sar</taxon>
        <taxon>Alveolata</taxon>
        <taxon>Dinophyceae</taxon>
        <taxon>Noctilucales</taxon>
        <taxon>Noctilucaceae</taxon>
        <taxon>Noctiluca</taxon>
    </lineage>
</organism>
<feature type="domain" description="Peptidase M16 middle/third" evidence="11">
    <location>
        <begin position="440"/>
        <end position="529"/>
    </location>
</feature>
<dbReference type="InterPro" id="IPR054734">
    <property type="entry name" value="PqqF-like_C_4"/>
</dbReference>
<dbReference type="PROSITE" id="PS00143">
    <property type="entry name" value="INSULINASE"/>
    <property type="match status" value="1"/>
</dbReference>
<dbReference type="GO" id="GO:0006508">
    <property type="term" value="P:proteolysis"/>
    <property type="evidence" value="ECO:0007669"/>
    <property type="project" value="UniProtKB-KW"/>
</dbReference>
<dbReference type="InterPro" id="IPR007863">
    <property type="entry name" value="Peptidase_M16_C"/>
</dbReference>
<dbReference type="InterPro" id="IPR011765">
    <property type="entry name" value="Pept_M16_N"/>
</dbReference>
<evidence type="ECO:0000259" key="10">
    <source>
        <dbReference type="Pfam" id="PF05193"/>
    </source>
</evidence>
<keyword evidence="6" id="KW-0482">Metalloprotease</keyword>
<keyword evidence="4" id="KW-0378">Hydrolase</keyword>
<dbReference type="AlphaFoldDB" id="A0A7S1FBV3"/>
<evidence type="ECO:0008006" key="14">
    <source>
        <dbReference type="Google" id="ProtNLM"/>
    </source>
</evidence>
<comment type="similarity">
    <text evidence="1">Belongs to the peptidase M16 family.</text>
</comment>
<dbReference type="Pfam" id="PF00675">
    <property type="entry name" value="Peptidase_M16"/>
    <property type="match status" value="1"/>
</dbReference>